<dbReference type="GO" id="GO:0030904">
    <property type="term" value="C:retromer complex"/>
    <property type="evidence" value="ECO:0000318"/>
    <property type="project" value="GO_Central"/>
</dbReference>
<proteinExistence type="inferred from homology"/>
<dbReference type="InterPro" id="IPR024654">
    <property type="entry name" value="Calcineurin-like_PHP_lpxH"/>
</dbReference>
<evidence type="ECO:0000256" key="5">
    <source>
        <dbReference type="RuleBase" id="RU362040"/>
    </source>
</evidence>
<dbReference type="GO" id="GO:0006886">
    <property type="term" value="P:intracellular protein transport"/>
    <property type="evidence" value="ECO:0000318"/>
    <property type="project" value="GO_Central"/>
</dbReference>
<dbReference type="InterPro" id="IPR029052">
    <property type="entry name" value="Metallo-depent_PP-like"/>
</dbReference>
<dbReference type="InterPro" id="IPR000979">
    <property type="entry name" value="Phosphodiesterase_MJ0936/Vps29"/>
</dbReference>
<reference evidence="7 9" key="1">
    <citation type="journal article" date="2011" name="Science">
        <title>Comparative functional genomics of the fission yeasts.</title>
        <authorList>
            <person name="Rhind N."/>
            <person name="Chen Z."/>
            <person name="Yassour M."/>
            <person name="Thompson D.A."/>
            <person name="Haas B.J."/>
            <person name="Habib N."/>
            <person name="Wapinski I."/>
            <person name="Roy S."/>
            <person name="Lin M.F."/>
            <person name="Heiman D.I."/>
            <person name="Young S.K."/>
            <person name="Furuya K."/>
            <person name="Guo Y."/>
            <person name="Pidoux A."/>
            <person name="Chen H.M."/>
            <person name="Robbertse B."/>
            <person name="Goldberg J.M."/>
            <person name="Aoki K."/>
            <person name="Bayne E.H."/>
            <person name="Berlin A.M."/>
            <person name="Desjardins C.A."/>
            <person name="Dobbs E."/>
            <person name="Dukaj L."/>
            <person name="Fan L."/>
            <person name="FitzGerald M.G."/>
            <person name="French C."/>
            <person name="Gujja S."/>
            <person name="Hansen K."/>
            <person name="Keifenheim D."/>
            <person name="Levin J.Z."/>
            <person name="Mosher R.A."/>
            <person name="Mueller C.A."/>
            <person name="Pfiffner J."/>
            <person name="Priest M."/>
            <person name="Russ C."/>
            <person name="Smialowska A."/>
            <person name="Swoboda P."/>
            <person name="Sykes S.M."/>
            <person name="Vaughn M."/>
            <person name="Vengrova S."/>
            <person name="Yoder R."/>
            <person name="Zeng Q."/>
            <person name="Allshire R."/>
            <person name="Baulcombe D."/>
            <person name="Birren B.W."/>
            <person name="Brown W."/>
            <person name="Ekwall K."/>
            <person name="Kellis M."/>
            <person name="Leatherwood J."/>
            <person name="Levin H."/>
            <person name="Margalit H."/>
            <person name="Martienssen R."/>
            <person name="Nieduszynski C.A."/>
            <person name="Spatafora J.W."/>
            <person name="Friedman N."/>
            <person name="Dalgaard J.Z."/>
            <person name="Baumann P."/>
            <person name="Niki H."/>
            <person name="Regev A."/>
            <person name="Nusbaum C."/>
        </authorList>
    </citation>
    <scope>NUCLEOTIDE SEQUENCE [LARGE SCALE GENOMIC DNA]</scope>
    <source>
        <strain evidence="9">yFS275 / FY16936</strain>
    </source>
</reference>
<dbReference type="InterPro" id="IPR028661">
    <property type="entry name" value="Vps29"/>
</dbReference>
<evidence type="ECO:0000256" key="1">
    <source>
        <dbReference type="ARBA" id="ARBA00005945"/>
    </source>
</evidence>
<evidence type="ECO:0000259" key="6">
    <source>
        <dbReference type="Pfam" id="PF12850"/>
    </source>
</evidence>
<keyword evidence="4" id="KW-0653">Protein transport</keyword>
<dbReference type="STRING" id="402676.B6K7C1"/>
<dbReference type="Gene3D" id="3.60.21.10">
    <property type="match status" value="1"/>
</dbReference>
<dbReference type="GO" id="GO:0005829">
    <property type="term" value="C:cytosol"/>
    <property type="evidence" value="ECO:0007669"/>
    <property type="project" value="GOC"/>
</dbReference>
<dbReference type="CDD" id="cd07394">
    <property type="entry name" value="MPP_Vps29"/>
    <property type="match status" value="1"/>
</dbReference>
<accession>B6K7C1</accession>
<dbReference type="NCBIfam" id="TIGR00040">
    <property type="entry name" value="yfcE"/>
    <property type="match status" value="1"/>
</dbReference>
<dbReference type="GeneID" id="7049784"/>
<keyword evidence="9" id="KW-1185">Reference proteome</keyword>
<comment type="similarity">
    <text evidence="1 5">Belongs to the VPS29 family.</text>
</comment>
<dbReference type="Pfam" id="PF12850">
    <property type="entry name" value="Metallophos_2"/>
    <property type="match status" value="1"/>
</dbReference>
<evidence type="ECO:0000313" key="9">
    <source>
        <dbReference type="Proteomes" id="UP000001744"/>
    </source>
</evidence>
<evidence type="ECO:0000313" key="8">
    <source>
        <dbReference type="JaponicusDB" id="SJAG_04629"/>
    </source>
</evidence>
<dbReference type="Proteomes" id="UP000001744">
    <property type="component" value="Unassembled WGS sequence"/>
</dbReference>
<evidence type="ECO:0000313" key="7">
    <source>
        <dbReference type="EMBL" id="EEB09425.2"/>
    </source>
</evidence>
<sequence length="187" mass="20587">MLILVIGDFHIPDRVPKISEQFKRLLVPGKIDQIICLGNLTTASTFDFLKHVCSDVKLVKGQFDIGSTAPVSGLVKHGAFKIAYTSGHLVVPRASPEALSMIAREMDADIFLSGTTHRFEAYEMDGCFFINPGSATGAPGASVLEEDEAPVPSFVLVDIQGSVLILYVYRIFNEEVRVEKLQYRKPE</sequence>
<dbReference type="HOGENOM" id="CLU_063749_0_1_1"/>
<dbReference type="VEuPathDB" id="FungiDB:SJAG_04629"/>
<evidence type="ECO:0000256" key="4">
    <source>
        <dbReference type="ARBA" id="ARBA00022927"/>
    </source>
</evidence>
<evidence type="ECO:0000256" key="2">
    <source>
        <dbReference type="ARBA" id="ARBA00017767"/>
    </source>
</evidence>
<name>B6K7C1_SCHJY</name>
<protein>
    <recommendedName>
        <fullName evidence="2 5">Vacuolar protein sorting-associated protein 29</fullName>
    </recommendedName>
</protein>
<feature type="domain" description="Calcineurin-like phosphoesterase" evidence="6">
    <location>
        <begin position="1"/>
        <end position="146"/>
    </location>
</feature>
<gene>
    <name evidence="8" type="primary">vps29</name>
    <name evidence="7" type="ORF">SJAG_04629</name>
</gene>
<evidence type="ECO:0000256" key="3">
    <source>
        <dbReference type="ARBA" id="ARBA00022448"/>
    </source>
</evidence>
<dbReference type="SUPFAM" id="SSF56300">
    <property type="entry name" value="Metallo-dependent phosphatases"/>
    <property type="match status" value="1"/>
</dbReference>
<dbReference type="GO" id="GO:0042147">
    <property type="term" value="P:retrograde transport, endosome to Golgi"/>
    <property type="evidence" value="ECO:0000318"/>
    <property type="project" value="GO_Central"/>
</dbReference>
<dbReference type="GO" id="GO:0005768">
    <property type="term" value="C:endosome"/>
    <property type="evidence" value="ECO:0000318"/>
    <property type="project" value="GO_Central"/>
</dbReference>
<dbReference type="PANTHER" id="PTHR11124">
    <property type="entry name" value="VACUOLAR SORTING PROTEIN VPS29"/>
    <property type="match status" value="1"/>
</dbReference>
<dbReference type="OMA" id="IHGHQCI"/>
<dbReference type="AlphaFoldDB" id="B6K7C1"/>
<dbReference type="RefSeq" id="XP_002175718.2">
    <property type="nucleotide sequence ID" value="XM_002175682.2"/>
</dbReference>
<dbReference type="EMBL" id="KE651168">
    <property type="protein sequence ID" value="EEB09425.2"/>
    <property type="molecule type" value="Genomic_DNA"/>
</dbReference>
<organism evidence="7 9">
    <name type="scientific">Schizosaccharomyces japonicus (strain yFS275 / FY16936)</name>
    <name type="common">Fission yeast</name>
    <dbReference type="NCBI Taxonomy" id="402676"/>
    <lineage>
        <taxon>Eukaryota</taxon>
        <taxon>Fungi</taxon>
        <taxon>Dikarya</taxon>
        <taxon>Ascomycota</taxon>
        <taxon>Taphrinomycotina</taxon>
        <taxon>Schizosaccharomycetes</taxon>
        <taxon>Schizosaccharomycetales</taxon>
        <taxon>Schizosaccharomycetaceae</taxon>
        <taxon>Schizosaccharomyces</taxon>
    </lineage>
</organism>
<keyword evidence="3" id="KW-0813">Transport</keyword>
<dbReference type="eggNOG" id="KOG3325">
    <property type="taxonomic scope" value="Eukaryota"/>
</dbReference>
<dbReference type="JaponicusDB" id="SJAG_04629">
    <property type="gene designation" value="vps29"/>
</dbReference>